<dbReference type="InterPro" id="IPR006139">
    <property type="entry name" value="D-isomer_2_OHA_DH_cat_dom"/>
</dbReference>
<comment type="similarity">
    <text evidence="1 4">Belongs to the D-isomer specific 2-hydroxyacid dehydrogenase family.</text>
</comment>
<dbReference type="SUPFAM" id="SSF51735">
    <property type="entry name" value="NAD(P)-binding Rossmann-fold domains"/>
    <property type="match status" value="1"/>
</dbReference>
<dbReference type="InterPro" id="IPR006140">
    <property type="entry name" value="D-isomer_DH_NAD-bd"/>
</dbReference>
<protein>
    <submittedName>
        <fullName evidence="7">4-phosphoerythronate dehydrogenase</fullName>
    </submittedName>
</protein>
<dbReference type="PANTHER" id="PTHR43761:SF1">
    <property type="entry name" value="D-ISOMER SPECIFIC 2-HYDROXYACID DEHYDROGENASE CATALYTIC DOMAIN-CONTAINING PROTEIN-RELATED"/>
    <property type="match status" value="1"/>
</dbReference>
<accession>A0A0R1U4Y0</accession>
<evidence type="ECO:0000256" key="1">
    <source>
        <dbReference type="ARBA" id="ARBA00005854"/>
    </source>
</evidence>
<evidence type="ECO:0000256" key="2">
    <source>
        <dbReference type="ARBA" id="ARBA00023002"/>
    </source>
</evidence>
<dbReference type="InterPro" id="IPR050418">
    <property type="entry name" value="D-iso_2-hydroxyacid_DH_PdxB"/>
</dbReference>
<evidence type="ECO:0000256" key="4">
    <source>
        <dbReference type="RuleBase" id="RU003719"/>
    </source>
</evidence>
<evidence type="ECO:0000313" key="8">
    <source>
        <dbReference type="Proteomes" id="UP000050816"/>
    </source>
</evidence>
<dbReference type="GO" id="GO:0051287">
    <property type="term" value="F:NAD binding"/>
    <property type="evidence" value="ECO:0007669"/>
    <property type="project" value="InterPro"/>
</dbReference>
<dbReference type="PATRIC" id="fig|1423760.3.peg.251"/>
<dbReference type="SUPFAM" id="SSF52283">
    <property type="entry name" value="Formate/glycerate dehydrogenase catalytic domain-like"/>
    <property type="match status" value="1"/>
</dbReference>
<dbReference type="EMBL" id="AZFK01000077">
    <property type="protein sequence ID" value="KRL88301.1"/>
    <property type="molecule type" value="Genomic_DNA"/>
</dbReference>
<dbReference type="Gene3D" id="3.40.50.720">
    <property type="entry name" value="NAD(P)-binding Rossmann-like Domain"/>
    <property type="match status" value="2"/>
</dbReference>
<dbReference type="RefSeq" id="WP_056955300.1">
    <property type="nucleotide sequence ID" value="NZ_AZFK01000077.1"/>
</dbReference>
<comment type="caution">
    <text evidence="7">The sequence shown here is derived from an EMBL/GenBank/DDBJ whole genome shotgun (WGS) entry which is preliminary data.</text>
</comment>
<dbReference type="GO" id="GO:0016616">
    <property type="term" value="F:oxidoreductase activity, acting on the CH-OH group of donors, NAD or NADP as acceptor"/>
    <property type="evidence" value="ECO:0007669"/>
    <property type="project" value="InterPro"/>
</dbReference>
<feature type="domain" description="D-isomer specific 2-hydroxyacid dehydrogenase NAD-binding" evidence="6">
    <location>
        <begin position="115"/>
        <end position="294"/>
    </location>
</feature>
<keyword evidence="3" id="KW-0520">NAD</keyword>
<sequence length="330" mass="36174">MKVLIADYKESMMPKHDLERQVLTAGLANCEIEAYEYTEKRRAEFLAKLAQVDALLTAFIPLDRAALAQADQLKVIAINATGYDNVDLAAAEEFGIGVCPVGEYCTQDVAEFTITTMLALVRQLKAYVTDVDQNHAWRYDLMTPNSRLSNQTLGIVGLGKIGRAVATRAHALGMRVLATDPFISDADFAKVSAFVELVSPATLFSEADVVTNHMNLNSTNYDYFDAAAFTQMQKHPYFINMGRGAEVVEAALVAALDQGQLKGAALDVLTTENPDLAHHPLVGRPNVLVTPHVAFYSTDSLVDLQRISCQNIVHYLNGEPAKVFKLVTKH</sequence>
<organism evidence="7 8">
    <name type="scientific">Limosilactobacillus ingluviei DSM 15946</name>
    <dbReference type="NCBI Taxonomy" id="1423760"/>
    <lineage>
        <taxon>Bacteria</taxon>
        <taxon>Bacillati</taxon>
        <taxon>Bacillota</taxon>
        <taxon>Bacilli</taxon>
        <taxon>Lactobacillales</taxon>
        <taxon>Lactobacillaceae</taxon>
        <taxon>Limosilactobacillus</taxon>
    </lineage>
</organism>
<evidence type="ECO:0000256" key="3">
    <source>
        <dbReference type="ARBA" id="ARBA00023027"/>
    </source>
</evidence>
<dbReference type="AlphaFoldDB" id="A0A0R1U4Y0"/>
<dbReference type="PANTHER" id="PTHR43761">
    <property type="entry name" value="D-ISOMER SPECIFIC 2-HYDROXYACID DEHYDROGENASE FAMILY PROTEIN (AFU_ORTHOLOGUE AFUA_1G13630)"/>
    <property type="match status" value="1"/>
</dbReference>
<proteinExistence type="inferred from homology"/>
<dbReference type="InterPro" id="IPR036291">
    <property type="entry name" value="NAD(P)-bd_dom_sf"/>
</dbReference>
<keyword evidence="2 4" id="KW-0560">Oxidoreductase</keyword>
<evidence type="ECO:0000259" key="5">
    <source>
        <dbReference type="Pfam" id="PF00389"/>
    </source>
</evidence>
<name>A0A0R1U4Y0_9LACO</name>
<evidence type="ECO:0000259" key="6">
    <source>
        <dbReference type="Pfam" id="PF02826"/>
    </source>
</evidence>
<evidence type="ECO:0000313" key="7">
    <source>
        <dbReference type="EMBL" id="KRL88301.1"/>
    </source>
</evidence>
<feature type="domain" description="D-isomer specific 2-hydroxyacid dehydrogenase catalytic" evidence="5">
    <location>
        <begin position="23"/>
        <end position="321"/>
    </location>
</feature>
<dbReference type="InterPro" id="IPR029752">
    <property type="entry name" value="D-isomer_DH_CS1"/>
</dbReference>
<reference evidence="7 8" key="1">
    <citation type="journal article" date="2015" name="Genome Announc.">
        <title>Expanding the biotechnology potential of lactobacilli through comparative genomics of 213 strains and associated genera.</title>
        <authorList>
            <person name="Sun Z."/>
            <person name="Harris H.M."/>
            <person name="McCann A."/>
            <person name="Guo C."/>
            <person name="Argimon S."/>
            <person name="Zhang W."/>
            <person name="Yang X."/>
            <person name="Jeffery I.B."/>
            <person name="Cooney J.C."/>
            <person name="Kagawa T.F."/>
            <person name="Liu W."/>
            <person name="Song Y."/>
            <person name="Salvetti E."/>
            <person name="Wrobel A."/>
            <person name="Rasinkangas P."/>
            <person name="Parkhill J."/>
            <person name="Rea M.C."/>
            <person name="O'Sullivan O."/>
            <person name="Ritari J."/>
            <person name="Douillard F.P."/>
            <person name="Paul Ross R."/>
            <person name="Yang R."/>
            <person name="Briner A.E."/>
            <person name="Felis G.E."/>
            <person name="de Vos W.M."/>
            <person name="Barrangou R."/>
            <person name="Klaenhammer T.R."/>
            <person name="Caufield P.W."/>
            <person name="Cui Y."/>
            <person name="Zhang H."/>
            <person name="O'Toole P.W."/>
        </authorList>
    </citation>
    <scope>NUCLEOTIDE SEQUENCE [LARGE SCALE GENOMIC DNA]</scope>
    <source>
        <strain evidence="7 8">DSM 15946</strain>
    </source>
</reference>
<dbReference type="Pfam" id="PF00389">
    <property type="entry name" value="2-Hacid_dh"/>
    <property type="match status" value="1"/>
</dbReference>
<gene>
    <name evidence="7" type="ORF">FC43_GL000233</name>
</gene>
<dbReference type="Proteomes" id="UP000050816">
    <property type="component" value="Unassembled WGS sequence"/>
</dbReference>
<dbReference type="Pfam" id="PF02826">
    <property type="entry name" value="2-Hacid_dh_C"/>
    <property type="match status" value="1"/>
</dbReference>
<dbReference type="PROSITE" id="PS00065">
    <property type="entry name" value="D_2_HYDROXYACID_DH_1"/>
    <property type="match status" value="1"/>
</dbReference>